<dbReference type="SMART" id="SM00173">
    <property type="entry name" value="RAS"/>
    <property type="match status" value="1"/>
</dbReference>
<comment type="similarity">
    <text evidence="1">Belongs to the small GTPase superfamily. Ras family.</text>
</comment>
<dbReference type="EC" id="3.6.5.2" evidence="2"/>
<evidence type="ECO:0000256" key="5">
    <source>
        <dbReference type="SAM" id="MobiDB-lite"/>
    </source>
</evidence>
<evidence type="ECO:0000256" key="1">
    <source>
        <dbReference type="ARBA" id="ARBA00008344"/>
    </source>
</evidence>
<feature type="compositionally biased region" description="Low complexity" evidence="5">
    <location>
        <begin position="264"/>
        <end position="275"/>
    </location>
</feature>
<dbReference type="InterPro" id="IPR001806">
    <property type="entry name" value="Small_GTPase"/>
</dbReference>
<dbReference type="SMART" id="SM00175">
    <property type="entry name" value="RAB"/>
    <property type="match status" value="1"/>
</dbReference>
<dbReference type="Gene3D" id="3.40.50.300">
    <property type="entry name" value="P-loop containing nucleotide triphosphate hydrolases"/>
    <property type="match status" value="1"/>
</dbReference>
<reference evidence="6 7" key="1">
    <citation type="journal article" date="2024" name="Insects">
        <title>An Improved Chromosome-Level Genome Assembly of the Firefly Pyrocoelia pectoralis.</title>
        <authorList>
            <person name="Fu X."/>
            <person name="Meyer-Rochow V.B."/>
            <person name="Ballantyne L."/>
            <person name="Zhu X."/>
        </authorList>
    </citation>
    <scope>NUCLEOTIDE SEQUENCE [LARGE SCALE GENOMIC DNA]</scope>
    <source>
        <strain evidence="6">XCY_ONT2</strain>
    </source>
</reference>
<protein>
    <recommendedName>
        <fullName evidence="2">small monomeric GTPase</fullName>
        <ecNumber evidence="2">3.6.5.2</ecNumber>
    </recommendedName>
</protein>
<proteinExistence type="inferred from homology"/>
<dbReference type="GO" id="GO:0005525">
    <property type="term" value="F:GTP binding"/>
    <property type="evidence" value="ECO:0007669"/>
    <property type="project" value="InterPro"/>
</dbReference>
<dbReference type="SUPFAM" id="SSF52540">
    <property type="entry name" value="P-loop containing nucleoside triphosphate hydrolases"/>
    <property type="match status" value="1"/>
</dbReference>
<accession>A0AAN7VSP3</accession>
<dbReference type="PROSITE" id="PS51419">
    <property type="entry name" value="RAB"/>
    <property type="match status" value="1"/>
</dbReference>
<dbReference type="AlphaFoldDB" id="A0AAN7VSP3"/>
<evidence type="ECO:0000313" key="6">
    <source>
        <dbReference type="EMBL" id="KAK5649353.1"/>
    </source>
</evidence>
<dbReference type="Pfam" id="PF00071">
    <property type="entry name" value="Ras"/>
    <property type="match status" value="1"/>
</dbReference>
<dbReference type="SMART" id="SM00174">
    <property type="entry name" value="RHO"/>
    <property type="match status" value="1"/>
</dbReference>
<sequence>MIATSPKSSFVKLGFYPRQKSLKVMVLGQTGVGKTALVVRFVTRRYIGEYDPTLEKIYTYHTIIDNEMVYFDILDTAGQPHETECLALEANIRWAEAFILVYSVTDKCSFDECNRLKFLINYNKRRRRLGGGSKDAPCDVPVLLIGNKTDQTEDRMVTLEEGQRRSKEIGCICFHEISVRESIEQVFAVFSDVCRFWRMQNKCPSRLRRSGSEKETVSPDTVRLICSSTVSPISVSPLNSKSSTVTGRRWTDIELDEDAESESSKASTSSSPSESIGPFRERASTDGHLLQRPWRWRYPPPAAESNPEMFYTRANRRMSISMKGNNASY</sequence>
<keyword evidence="3" id="KW-0378">Hydrolase</keyword>
<organism evidence="6 7">
    <name type="scientific">Pyrocoelia pectoralis</name>
    <dbReference type="NCBI Taxonomy" id="417401"/>
    <lineage>
        <taxon>Eukaryota</taxon>
        <taxon>Metazoa</taxon>
        <taxon>Ecdysozoa</taxon>
        <taxon>Arthropoda</taxon>
        <taxon>Hexapoda</taxon>
        <taxon>Insecta</taxon>
        <taxon>Pterygota</taxon>
        <taxon>Neoptera</taxon>
        <taxon>Endopterygota</taxon>
        <taxon>Coleoptera</taxon>
        <taxon>Polyphaga</taxon>
        <taxon>Elateriformia</taxon>
        <taxon>Elateroidea</taxon>
        <taxon>Lampyridae</taxon>
        <taxon>Lampyrinae</taxon>
        <taxon>Pyrocoelia</taxon>
    </lineage>
</organism>
<dbReference type="EMBL" id="JAVRBK010000001">
    <property type="protein sequence ID" value="KAK5649353.1"/>
    <property type="molecule type" value="Genomic_DNA"/>
</dbReference>
<dbReference type="PANTHER" id="PTHR45704">
    <property type="entry name" value="RAS-LIKE FAMILY MEMBER 11"/>
    <property type="match status" value="1"/>
</dbReference>
<comment type="caution">
    <text evidence="6">The sequence shown here is derived from an EMBL/GenBank/DDBJ whole genome shotgun (WGS) entry which is preliminary data.</text>
</comment>
<evidence type="ECO:0000256" key="3">
    <source>
        <dbReference type="ARBA" id="ARBA00022801"/>
    </source>
</evidence>
<feature type="region of interest" description="Disordered" evidence="5">
    <location>
        <begin position="254"/>
        <end position="284"/>
    </location>
</feature>
<name>A0AAN7VSP3_9COLE</name>
<dbReference type="PROSITE" id="PS51421">
    <property type="entry name" value="RAS"/>
    <property type="match status" value="1"/>
</dbReference>
<gene>
    <name evidence="6" type="ORF">RI129_000382</name>
</gene>
<evidence type="ECO:0000313" key="7">
    <source>
        <dbReference type="Proteomes" id="UP001329430"/>
    </source>
</evidence>
<dbReference type="InterPro" id="IPR051065">
    <property type="entry name" value="Ras-related_GTPase"/>
</dbReference>
<dbReference type="PRINTS" id="PR00449">
    <property type="entry name" value="RASTRNSFRMNG"/>
</dbReference>
<dbReference type="Proteomes" id="UP001329430">
    <property type="component" value="Chromosome 1"/>
</dbReference>
<dbReference type="InterPro" id="IPR027417">
    <property type="entry name" value="P-loop_NTPase"/>
</dbReference>
<dbReference type="GO" id="GO:0003925">
    <property type="term" value="F:G protein activity"/>
    <property type="evidence" value="ECO:0007669"/>
    <property type="project" value="UniProtKB-EC"/>
</dbReference>
<evidence type="ECO:0000256" key="4">
    <source>
        <dbReference type="ARBA" id="ARBA00048098"/>
    </source>
</evidence>
<evidence type="ECO:0000256" key="2">
    <source>
        <dbReference type="ARBA" id="ARBA00011984"/>
    </source>
</evidence>
<keyword evidence="7" id="KW-1185">Reference proteome</keyword>
<comment type="catalytic activity">
    <reaction evidence="4">
        <text>GTP + H2O = GDP + phosphate + H(+)</text>
        <dbReference type="Rhea" id="RHEA:19669"/>
        <dbReference type="ChEBI" id="CHEBI:15377"/>
        <dbReference type="ChEBI" id="CHEBI:15378"/>
        <dbReference type="ChEBI" id="CHEBI:37565"/>
        <dbReference type="ChEBI" id="CHEBI:43474"/>
        <dbReference type="ChEBI" id="CHEBI:58189"/>
        <dbReference type="EC" id="3.6.5.2"/>
    </reaction>
</comment>